<dbReference type="SUPFAM" id="SSF55658">
    <property type="entry name" value="L9 N-domain-like"/>
    <property type="match status" value="1"/>
</dbReference>
<dbReference type="InterPro" id="IPR037056">
    <property type="entry name" value="RNase_H1_N_sf"/>
</dbReference>
<evidence type="ECO:0000313" key="3">
    <source>
        <dbReference type="EMBL" id="EDR07207.1"/>
    </source>
</evidence>
<accession>B0DE61</accession>
<sequence length="267" mass="27082">MTKIADHDEAQASSSSAVNFIEEAFRSLNLTPAEAQNVIRAFVEVVNRTTSPTSTPASSSHSTNSADSTRVGVDSTRDEDVISDDEAPVDEGSVPALVPVLFTTCSYHGNCLATGSAGSTATSTTAVSPTPSATIIASVPSVVSVPSVASGAPTLPATPGVVNAPTAAPVAVPLYAALPPNPPSNAILPPTHLVMAPCGYHIPAANADGPFYVVTCGRNLGIFSGWETVSPLVTGVSHAVYSRVSSVAEGHARINAANIASFALYLT</sequence>
<dbReference type="EMBL" id="DS547105">
    <property type="protein sequence ID" value="EDR07207.1"/>
    <property type="molecule type" value="Genomic_DNA"/>
</dbReference>
<feature type="region of interest" description="Disordered" evidence="1">
    <location>
        <begin position="50"/>
        <end position="77"/>
    </location>
</feature>
<feature type="domain" description="Ribonuclease H1 N-terminal" evidence="2">
    <location>
        <begin position="210"/>
        <end position="243"/>
    </location>
</feature>
<dbReference type="Gene3D" id="3.40.970.10">
    <property type="entry name" value="Ribonuclease H1, N-terminal domain"/>
    <property type="match status" value="1"/>
</dbReference>
<dbReference type="KEGG" id="lbc:LACBIDRAFT_299143"/>
<dbReference type="Pfam" id="PF01693">
    <property type="entry name" value="Cauli_VI"/>
    <property type="match status" value="1"/>
</dbReference>
<feature type="compositionally biased region" description="Low complexity" evidence="1">
    <location>
        <begin position="50"/>
        <end position="69"/>
    </location>
</feature>
<dbReference type="InParanoid" id="B0DE61"/>
<evidence type="ECO:0000313" key="4">
    <source>
        <dbReference type="Proteomes" id="UP000001194"/>
    </source>
</evidence>
<organism evidence="4">
    <name type="scientific">Laccaria bicolor (strain S238N-H82 / ATCC MYA-4686)</name>
    <name type="common">Bicoloured deceiver</name>
    <name type="synonym">Laccaria laccata var. bicolor</name>
    <dbReference type="NCBI Taxonomy" id="486041"/>
    <lineage>
        <taxon>Eukaryota</taxon>
        <taxon>Fungi</taxon>
        <taxon>Dikarya</taxon>
        <taxon>Basidiomycota</taxon>
        <taxon>Agaricomycotina</taxon>
        <taxon>Agaricomycetes</taxon>
        <taxon>Agaricomycetidae</taxon>
        <taxon>Agaricales</taxon>
        <taxon>Agaricineae</taxon>
        <taxon>Hydnangiaceae</taxon>
        <taxon>Laccaria</taxon>
    </lineage>
</organism>
<dbReference type="OrthoDB" id="3270804at2759"/>
<dbReference type="Proteomes" id="UP000001194">
    <property type="component" value="Unassembled WGS sequence"/>
</dbReference>
<dbReference type="InterPro" id="IPR011320">
    <property type="entry name" value="RNase_H1_N"/>
</dbReference>
<dbReference type="HOGENOM" id="CLU_078287_0_0_1"/>
<evidence type="ECO:0000259" key="2">
    <source>
        <dbReference type="Pfam" id="PF01693"/>
    </source>
</evidence>
<keyword evidence="4" id="KW-1185">Reference proteome</keyword>
<dbReference type="AlphaFoldDB" id="B0DE61"/>
<evidence type="ECO:0000256" key="1">
    <source>
        <dbReference type="SAM" id="MobiDB-lite"/>
    </source>
</evidence>
<dbReference type="RefSeq" id="XP_001882138.1">
    <property type="nucleotide sequence ID" value="XM_001882103.1"/>
</dbReference>
<name>B0DE61_LACBS</name>
<protein>
    <submittedName>
        <fullName evidence="3">Predicted protein</fullName>
    </submittedName>
</protein>
<reference evidence="3 4" key="1">
    <citation type="journal article" date="2008" name="Nature">
        <title>The genome of Laccaria bicolor provides insights into mycorrhizal symbiosis.</title>
        <authorList>
            <person name="Martin F."/>
            <person name="Aerts A."/>
            <person name="Ahren D."/>
            <person name="Brun A."/>
            <person name="Danchin E.G.J."/>
            <person name="Duchaussoy F."/>
            <person name="Gibon J."/>
            <person name="Kohler A."/>
            <person name="Lindquist E."/>
            <person name="Pereda V."/>
            <person name="Salamov A."/>
            <person name="Shapiro H.J."/>
            <person name="Wuyts J."/>
            <person name="Blaudez D."/>
            <person name="Buee M."/>
            <person name="Brokstein P."/>
            <person name="Canbaeck B."/>
            <person name="Cohen D."/>
            <person name="Courty P.E."/>
            <person name="Coutinho P.M."/>
            <person name="Delaruelle C."/>
            <person name="Detter J.C."/>
            <person name="Deveau A."/>
            <person name="DiFazio S."/>
            <person name="Duplessis S."/>
            <person name="Fraissinet-Tachet L."/>
            <person name="Lucic E."/>
            <person name="Frey-Klett P."/>
            <person name="Fourrey C."/>
            <person name="Feussner I."/>
            <person name="Gay G."/>
            <person name="Grimwood J."/>
            <person name="Hoegger P.J."/>
            <person name="Jain P."/>
            <person name="Kilaru S."/>
            <person name="Labbe J."/>
            <person name="Lin Y.C."/>
            <person name="Legue V."/>
            <person name="Le Tacon F."/>
            <person name="Marmeisse R."/>
            <person name="Melayah D."/>
            <person name="Montanini B."/>
            <person name="Muratet M."/>
            <person name="Nehls U."/>
            <person name="Niculita-Hirzel H."/>
            <person name="Oudot-Le Secq M.P."/>
            <person name="Peter M."/>
            <person name="Quesneville H."/>
            <person name="Rajashekar B."/>
            <person name="Reich M."/>
            <person name="Rouhier N."/>
            <person name="Schmutz J."/>
            <person name="Yin T."/>
            <person name="Chalot M."/>
            <person name="Henrissat B."/>
            <person name="Kuees U."/>
            <person name="Lucas S."/>
            <person name="Van de Peer Y."/>
            <person name="Podila G.K."/>
            <person name="Polle A."/>
            <person name="Pukkila P.J."/>
            <person name="Richardson P.M."/>
            <person name="Rouze P."/>
            <person name="Sanders I.R."/>
            <person name="Stajich J.E."/>
            <person name="Tunlid A."/>
            <person name="Tuskan G."/>
            <person name="Grigoriev I.V."/>
        </authorList>
    </citation>
    <scope>NUCLEOTIDE SEQUENCE [LARGE SCALE GENOMIC DNA]</scope>
    <source>
        <strain evidence="4">S238N-H82 / ATCC MYA-4686</strain>
    </source>
</reference>
<proteinExistence type="predicted"/>
<dbReference type="GeneID" id="6077701"/>
<dbReference type="InterPro" id="IPR009027">
    <property type="entry name" value="Ribosomal_bL9/RNase_H1_N"/>
</dbReference>
<gene>
    <name evidence="3" type="ORF">LACBIDRAFT_299143</name>
</gene>